<dbReference type="InterPro" id="IPR013024">
    <property type="entry name" value="GGCT-like"/>
</dbReference>
<gene>
    <name evidence="2" type="ORF">CPOL0286_LOCUS16875</name>
</gene>
<feature type="region of interest" description="Disordered" evidence="1">
    <location>
        <begin position="73"/>
        <end position="96"/>
    </location>
</feature>
<proteinExistence type="predicted"/>
<feature type="compositionally biased region" description="Acidic residues" evidence="1">
    <location>
        <begin position="12"/>
        <end position="25"/>
    </location>
</feature>
<reference evidence="2" key="1">
    <citation type="submission" date="2021-01" db="EMBL/GenBank/DDBJ databases">
        <authorList>
            <person name="Corre E."/>
            <person name="Pelletier E."/>
            <person name="Niang G."/>
            <person name="Scheremetjew M."/>
            <person name="Finn R."/>
            <person name="Kale V."/>
            <person name="Holt S."/>
            <person name="Cochrane G."/>
            <person name="Meng A."/>
            <person name="Brown T."/>
            <person name="Cohen L."/>
        </authorList>
    </citation>
    <scope>NUCLEOTIDE SEQUENCE</scope>
    <source>
        <strain evidence="2">UIO037</strain>
    </source>
</reference>
<feature type="compositionally biased region" description="Low complexity" evidence="1">
    <location>
        <begin position="360"/>
        <end position="373"/>
    </location>
</feature>
<name>A0A7S4JG31_9EUKA</name>
<dbReference type="CDD" id="cd06661">
    <property type="entry name" value="GGCT_like"/>
    <property type="match status" value="1"/>
</dbReference>
<feature type="region of interest" description="Disordered" evidence="1">
    <location>
        <begin position="1"/>
        <end position="53"/>
    </location>
</feature>
<evidence type="ECO:0000313" key="2">
    <source>
        <dbReference type="EMBL" id="CAE2262513.1"/>
    </source>
</evidence>
<organism evidence="2">
    <name type="scientific">Prymnesium polylepis</name>
    <dbReference type="NCBI Taxonomy" id="72548"/>
    <lineage>
        <taxon>Eukaryota</taxon>
        <taxon>Haptista</taxon>
        <taxon>Haptophyta</taxon>
        <taxon>Prymnesiophyceae</taxon>
        <taxon>Prymnesiales</taxon>
        <taxon>Prymnesiaceae</taxon>
        <taxon>Prymnesium</taxon>
    </lineage>
</organism>
<dbReference type="EMBL" id="HBKO01036911">
    <property type="protein sequence ID" value="CAE2262513.1"/>
    <property type="molecule type" value="Transcribed_RNA"/>
</dbReference>
<sequence>MQENSESTYYDALEDDEEEHDEEEPGPVKDPCKGEDPRPPEPGTDTWYSWDPRQLVANGITSSEGDELYWNARNGVVQDKKPDGLRPDGSRRRQAATTGRWAIPFAQAPPQPQCLPEPPPDKRTDLKMPVRERFGDGSGPLFTAPHSIYLARDGYDDHKPEDFTMFIARFLANEMDGHSITWGRAAHVRADKEQCAFGGLRDPNFLSVREAPSNPWPKTLGEVPREVKLHFDVHGKGDRDNECPIDVGVGACGATHGHRAAKKLAALVKEAFDNALRHEYASDTDPELNGAWRRSDGRYTMTQSSAVLFGKLPVQLEIGYKLRKELARNPETLLRRIAKELKEVQARLNEVELLCGAAGGNRQSRGAGRGAQADGDERDGGGGNAIWNGMARLGNFFVTGGGQHDPDVSAGRQKLLSSMEPSLGRTRDARALRQNVKDGKLLPFFVYGSNNVEQLRLKLELSVLNFHAAVLPNYVRVFGGPNKSWSVGGRLGSGGRVSSASLHEQQNASTLGSMVLVPAELVQMLHEIEGHPSPYQLILVDIRLQYENSTCSESFPAMTYKRVTAEFVGKVPQAYLCATLRTIKESFPNEPETILIIKAGVCSDPSARNLWTHPAVRGGFKSLELPAFLYEVGARKEPKWAMPKTIDEVIDKLDGIGWSPLEKSPSQFVDDIEAINARLREQGKSAIGNSTIELARYLLGLESYEMSIPGRR</sequence>
<accession>A0A7S4JG31</accession>
<protein>
    <submittedName>
        <fullName evidence="2">Uncharacterized protein</fullName>
    </submittedName>
</protein>
<feature type="compositionally biased region" description="Basic and acidic residues" evidence="1">
    <location>
        <begin position="26"/>
        <end position="39"/>
    </location>
</feature>
<dbReference type="AlphaFoldDB" id="A0A7S4JG31"/>
<dbReference type="Gene3D" id="3.10.490.10">
    <property type="entry name" value="Gamma-glutamyl cyclotransferase-like"/>
    <property type="match status" value="1"/>
</dbReference>
<evidence type="ECO:0000256" key="1">
    <source>
        <dbReference type="SAM" id="MobiDB-lite"/>
    </source>
</evidence>
<feature type="region of interest" description="Disordered" evidence="1">
    <location>
        <begin position="359"/>
        <end position="384"/>
    </location>
</feature>
<feature type="compositionally biased region" description="Basic and acidic residues" evidence="1">
    <location>
        <begin position="78"/>
        <end position="91"/>
    </location>
</feature>